<name>A0AA39WD48_9PEZI</name>
<dbReference type="GO" id="GO:0071949">
    <property type="term" value="F:FAD binding"/>
    <property type="evidence" value="ECO:0007669"/>
    <property type="project" value="UniProtKB-UniRule"/>
</dbReference>
<evidence type="ECO:0000256" key="10">
    <source>
        <dbReference type="RuleBase" id="RU367158"/>
    </source>
</evidence>
<evidence type="ECO:0000256" key="7">
    <source>
        <dbReference type="ARBA" id="ARBA00023002"/>
    </source>
</evidence>
<evidence type="ECO:0000256" key="4">
    <source>
        <dbReference type="ARBA" id="ARBA00013136"/>
    </source>
</evidence>
<reference evidence="14" key="1">
    <citation type="submission" date="2023-06" db="EMBL/GenBank/DDBJ databases">
        <title>Genome-scale phylogeny and comparative genomics of the fungal order Sordariales.</title>
        <authorList>
            <consortium name="Lawrence Berkeley National Laboratory"/>
            <person name="Hensen N."/>
            <person name="Bonometti L."/>
            <person name="Westerberg I."/>
            <person name="Brannstrom I.O."/>
            <person name="Guillou S."/>
            <person name="Cros-Aarteil S."/>
            <person name="Calhoun S."/>
            <person name="Haridas S."/>
            <person name="Kuo A."/>
            <person name="Mondo S."/>
            <person name="Pangilinan J."/>
            <person name="Riley R."/>
            <person name="LaButti K."/>
            <person name="Andreopoulos B."/>
            <person name="Lipzen A."/>
            <person name="Chen C."/>
            <person name="Yanf M."/>
            <person name="Daum C."/>
            <person name="Ng V."/>
            <person name="Clum A."/>
            <person name="Steindorff A."/>
            <person name="Ohm R."/>
            <person name="Martin F."/>
            <person name="Silar P."/>
            <person name="Natvig D."/>
            <person name="Lalanne C."/>
            <person name="Gautier V."/>
            <person name="Ament-velasquez S.L."/>
            <person name="Kruys A."/>
            <person name="Hutchinson M.I."/>
            <person name="Powell A.J."/>
            <person name="Barry K."/>
            <person name="Miller A.N."/>
            <person name="Grigoriev I.V."/>
            <person name="Debuchy R."/>
            <person name="Gladieux P."/>
            <person name="Thoren M.H."/>
            <person name="Johannesson H."/>
        </authorList>
    </citation>
    <scope>NUCLEOTIDE SEQUENCE</scope>
    <source>
        <strain evidence="14">SMH3391-2</strain>
    </source>
</reference>
<dbReference type="NCBIfam" id="TIGR01678">
    <property type="entry name" value="FAD_lactone_ox"/>
    <property type="match status" value="1"/>
</dbReference>
<keyword evidence="5 10" id="KW-0285">Flavoprotein</keyword>
<dbReference type="EC" id="1.1.3.37" evidence="4 10"/>
<evidence type="ECO:0000256" key="2">
    <source>
        <dbReference type="ARBA" id="ARBA00005083"/>
    </source>
</evidence>
<evidence type="ECO:0000256" key="8">
    <source>
        <dbReference type="ARBA" id="ARBA00033418"/>
    </source>
</evidence>
<evidence type="ECO:0000259" key="12">
    <source>
        <dbReference type="PROSITE" id="PS50158"/>
    </source>
</evidence>
<accession>A0AA39WD48</accession>
<dbReference type="InterPro" id="IPR036318">
    <property type="entry name" value="FAD-bd_PCMH-like_sf"/>
</dbReference>
<evidence type="ECO:0000256" key="9">
    <source>
        <dbReference type="PROSITE-ProRule" id="PRU00047"/>
    </source>
</evidence>
<protein>
    <recommendedName>
        <fullName evidence="4 10">D-arabinono-1,4-lactone oxidase</fullName>
        <shortName evidence="10">ALO</shortName>
        <ecNumber evidence="4 10">1.1.3.37</ecNumber>
    </recommendedName>
    <alternativeName>
        <fullName evidence="8 10">L-galactono-gamma-lactone oxidase</fullName>
    </alternativeName>
</protein>
<dbReference type="GO" id="GO:0031966">
    <property type="term" value="C:mitochondrial membrane"/>
    <property type="evidence" value="ECO:0007669"/>
    <property type="project" value="UniProtKB-SubCell"/>
</dbReference>
<dbReference type="Gene3D" id="2.150.10.10">
    <property type="entry name" value="Serralysin-like metalloprotease, C-terminal"/>
    <property type="match status" value="1"/>
</dbReference>
<dbReference type="InterPro" id="IPR016169">
    <property type="entry name" value="FAD-bd_PCMH_sub2"/>
</dbReference>
<evidence type="ECO:0000259" key="13">
    <source>
        <dbReference type="PROSITE" id="PS51387"/>
    </source>
</evidence>
<dbReference type="SUPFAM" id="SSF56176">
    <property type="entry name" value="FAD-binding/transporter-associated domain-like"/>
    <property type="match status" value="1"/>
</dbReference>
<dbReference type="Proteomes" id="UP001174934">
    <property type="component" value="Unassembled WGS sequence"/>
</dbReference>
<dbReference type="GO" id="GO:0003676">
    <property type="term" value="F:nucleic acid binding"/>
    <property type="evidence" value="ECO:0007669"/>
    <property type="project" value="InterPro"/>
</dbReference>
<dbReference type="PROSITE" id="PS51387">
    <property type="entry name" value="FAD_PCMH"/>
    <property type="match status" value="1"/>
</dbReference>
<comment type="caution">
    <text evidence="14">The sequence shown here is derived from an EMBL/GenBank/DDBJ whole genome shotgun (WGS) entry which is preliminary data.</text>
</comment>
<keyword evidence="9" id="KW-0863">Zinc-finger</keyword>
<dbReference type="AlphaFoldDB" id="A0AA39WD48"/>
<dbReference type="InterPro" id="IPR010031">
    <property type="entry name" value="FAD_lactone_oxidase-like"/>
</dbReference>
<keyword evidence="6 10" id="KW-0274">FAD</keyword>
<dbReference type="Gene3D" id="3.30.465.10">
    <property type="match status" value="1"/>
</dbReference>
<dbReference type="Gene3D" id="3.30.43.10">
    <property type="entry name" value="Uridine Diphospho-n-acetylenolpyruvylglucosamine Reductase, domain 2"/>
    <property type="match status" value="1"/>
</dbReference>
<dbReference type="InterPro" id="IPR007173">
    <property type="entry name" value="ALO_C"/>
</dbReference>
<dbReference type="Pfam" id="PF01565">
    <property type="entry name" value="FAD_binding_4"/>
    <property type="match status" value="1"/>
</dbReference>
<feature type="domain" description="FAD-binding PCMH-type" evidence="13">
    <location>
        <begin position="447"/>
        <end position="617"/>
    </location>
</feature>
<sequence>MYENPYAYGQESMYGQQQPVYGQQQPVYGQQQPVYGQQQPVYGQQQPVYGQQQPVYGQQQPVYGQQQPVYGQQQPVYGQQYVYSAGQPEQQYYVPDPYGAYPSYYPSSTPQVSGAVPASHYPAAMMPQYAATHPAMPAWAGSQTNTPLVQHIPVQPALTPATNAKEAETSGESAGDECCTPHKNVVPGDASSTPAHRNSTSSYRRFKLSKSRPASRDGYDGGDEDNDGPDENQRLTCRLCGRDGHDIRECRRTATRKRSFSETGGSATSRSDLGALNREQAKYQDLAGQLSSICKNLLPDLDHPPASHKTMMKHILENLSSHAKNTGIVYGYLHKSQYYDLWLCVKAMCDAGWSGGARVGDEGCRYCKKGGKPDLITLCLQIKPRRGQMAIYREAARMAALALAAAQARSLEGLPDWIRKTIRANEDDGIDFRARTAYAHRTWAGTYTSLPELFIQPESVEEIKKIISLARQCRRRITTVGCGHSPSEMTCTSSWLVNLDNFNRVLSLDAETGVCVVQAGIRLFQLSEVLARNGFALPSLGSINEQSVAGAISTGTHGSSLKHGLVSESILSLRITLADGRSYECSPTHDVDLFRTALISLGALGIITEITFRAVPAFSLAWDQTIDSDRRILAQWDTALWRQADFVRVWWFPYMRRAVVWKANEVPAADLASGAVKHRDPPTSYYDSWLGYWVYHNLLAVARHVPRILPWVEWFVFGMQYGFRNGECTKVSAVQPSQQAFLMNCLYSQFVNEWSIPIEDGPEALERLGAWLQGRPFAEHRIPFSAKGLWVHSPMEVRVSDSTVRTSREDGTRPFLDPTVDGGPSLYLNATMYRPYHRDPLYDMTRRYYEAFEWLMRDLDGRPHWAKSFDVSSDEMAAWYGPDFWAWRAVRDGADPDGLFVGPWHRRYLLSAQKHGAGPDLEPLRFEERGFDFLPAKDGGLIASGYQVDPPHGSRTAEP</sequence>
<comment type="pathway">
    <text evidence="2 10">Cofactor biosynthesis; D-erythroascorbate biosynthesis; dehydro-D-arabinono-1,4-lactone from D-arabinose: step 2/2.</text>
</comment>
<dbReference type="PROSITE" id="PS00862">
    <property type="entry name" value="OX2_COVAL_FAD"/>
    <property type="match status" value="1"/>
</dbReference>
<dbReference type="InterPro" id="IPR030654">
    <property type="entry name" value="Sugar_lactone_oxidase"/>
</dbReference>
<dbReference type="PANTHER" id="PTHR43762">
    <property type="entry name" value="L-GULONOLACTONE OXIDASE"/>
    <property type="match status" value="1"/>
</dbReference>
<dbReference type="Gene3D" id="3.30.70.2520">
    <property type="match status" value="1"/>
</dbReference>
<comment type="subcellular location">
    <subcellularLocation>
        <location evidence="10">Mitochondrion membrane</location>
    </subcellularLocation>
</comment>
<dbReference type="PROSITE" id="PS50158">
    <property type="entry name" value="ZF_CCHC"/>
    <property type="match status" value="1"/>
</dbReference>
<feature type="domain" description="CCHC-type" evidence="12">
    <location>
        <begin position="237"/>
        <end position="252"/>
    </location>
</feature>
<dbReference type="InterPro" id="IPR011049">
    <property type="entry name" value="Serralysin-like_metalloprot_C"/>
</dbReference>
<evidence type="ECO:0000256" key="11">
    <source>
        <dbReference type="SAM" id="MobiDB-lite"/>
    </source>
</evidence>
<dbReference type="InterPro" id="IPR001878">
    <property type="entry name" value="Znf_CCHC"/>
</dbReference>
<evidence type="ECO:0000256" key="5">
    <source>
        <dbReference type="ARBA" id="ARBA00022630"/>
    </source>
</evidence>
<dbReference type="PANTHER" id="PTHR43762:SF1">
    <property type="entry name" value="D-ARABINONO-1,4-LACTONE OXIDASE"/>
    <property type="match status" value="1"/>
</dbReference>
<feature type="region of interest" description="Disordered" evidence="11">
    <location>
        <begin position="159"/>
        <end position="236"/>
    </location>
</feature>
<keyword evidence="7 10" id="KW-0560">Oxidoreductase</keyword>
<dbReference type="EMBL" id="JAULSR010000008">
    <property type="protein sequence ID" value="KAK0613076.1"/>
    <property type="molecule type" value="Genomic_DNA"/>
</dbReference>
<dbReference type="GO" id="GO:0003885">
    <property type="term" value="F:D-arabinono-1,4-lactone oxidase activity"/>
    <property type="evidence" value="ECO:0007669"/>
    <property type="project" value="UniProtKB-UniRule"/>
</dbReference>
<proteinExistence type="inferred from homology"/>
<evidence type="ECO:0000313" key="15">
    <source>
        <dbReference type="Proteomes" id="UP001174934"/>
    </source>
</evidence>
<dbReference type="InterPro" id="IPR006093">
    <property type="entry name" value="Oxy_OxRdtase_FAD_BS"/>
</dbReference>
<evidence type="ECO:0000313" key="14">
    <source>
        <dbReference type="EMBL" id="KAK0613076.1"/>
    </source>
</evidence>
<dbReference type="InterPro" id="IPR016167">
    <property type="entry name" value="FAD-bd_PCMH_sub1"/>
</dbReference>
<organism evidence="14 15">
    <name type="scientific">Bombardia bombarda</name>
    <dbReference type="NCBI Taxonomy" id="252184"/>
    <lineage>
        <taxon>Eukaryota</taxon>
        <taxon>Fungi</taxon>
        <taxon>Dikarya</taxon>
        <taxon>Ascomycota</taxon>
        <taxon>Pezizomycotina</taxon>
        <taxon>Sordariomycetes</taxon>
        <taxon>Sordariomycetidae</taxon>
        <taxon>Sordariales</taxon>
        <taxon>Lasiosphaeriaceae</taxon>
        <taxon>Bombardia</taxon>
    </lineage>
</organism>
<dbReference type="GO" id="GO:0008270">
    <property type="term" value="F:zinc ion binding"/>
    <property type="evidence" value="ECO:0007669"/>
    <property type="project" value="UniProtKB-KW"/>
</dbReference>
<dbReference type="InterPro" id="IPR006094">
    <property type="entry name" value="Oxid_FAD_bind_N"/>
</dbReference>
<evidence type="ECO:0000256" key="3">
    <source>
        <dbReference type="ARBA" id="ARBA00005466"/>
    </source>
</evidence>
<gene>
    <name evidence="14" type="ORF">B0T17DRAFT_620433</name>
</gene>
<keyword evidence="9" id="KW-0862">Zinc</keyword>
<feature type="compositionally biased region" description="Polar residues" evidence="11">
    <location>
        <begin position="190"/>
        <end position="203"/>
    </location>
</feature>
<evidence type="ECO:0000256" key="6">
    <source>
        <dbReference type="ARBA" id="ARBA00022827"/>
    </source>
</evidence>
<dbReference type="Pfam" id="PF04030">
    <property type="entry name" value="ALO"/>
    <property type="match status" value="1"/>
</dbReference>
<dbReference type="InterPro" id="IPR016166">
    <property type="entry name" value="FAD-bd_PCMH"/>
</dbReference>
<comment type="similarity">
    <text evidence="3 10">Belongs to the oxygen-dependent FAD-linked oxidoreductase family.</text>
</comment>
<feature type="compositionally biased region" description="Acidic residues" evidence="11">
    <location>
        <begin position="220"/>
        <end position="230"/>
    </location>
</feature>
<evidence type="ECO:0000256" key="1">
    <source>
        <dbReference type="ARBA" id="ARBA00001974"/>
    </source>
</evidence>
<keyword evidence="15" id="KW-1185">Reference proteome</keyword>
<comment type="cofactor">
    <cofactor evidence="1 10">
        <name>FAD</name>
        <dbReference type="ChEBI" id="CHEBI:57692"/>
    </cofactor>
</comment>
<keyword evidence="10" id="KW-0496">Mitochondrion</keyword>
<comment type="catalytic activity">
    <reaction evidence="10">
        <text>D-arabinono-1,4-lactone + O2 = dehydro-D-arabinono-1,4-lactone + H2O2 + H(+)</text>
        <dbReference type="Rhea" id="RHEA:23756"/>
        <dbReference type="ChEBI" id="CHEBI:15378"/>
        <dbReference type="ChEBI" id="CHEBI:15379"/>
        <dbReference type="ChEBI" id="CHEBI:16240"/>
        <dbReference type="ChEBI" id="CHEBI:16292"/>
        <dbReference type="ChEBI" id="CHEBI:58277"/>
        <dbReference type="EC" id="1.1.3.37"/>
    </reaction>
</comment>
<keyword evidence="9" id="KW-0479">Metal-binding</keyword>